<dbReference type="Proteomes" id="UP000262917">
    <property type="component" value="Unassembled WGS sequence"/>
</dbReference>
<evidence type="ECO:0000259" key="12">
    <source>
        <dbReference type="Pfam" id="PF08386"/>
    </source>
</evidence>
<gene>
    <name evidence="13" type="ORF">D0Y53_03620</name>
</gene>
<accession>A0A372DPD3</accession>
<dbReference type="GO" id="GO:0005737">
    <property type="term" value="C:cytoplasm"/>
    <property type="evidence" value="ECO:0007669"/>
    <property type="project" value="UniProtKB-SubCell"/>
</dbReference>
<comment type="subcellular location">
    <subcellularLocation>
        <location evidence="2">Cytoplasm</location>
    </subcellularLocation>
</comment>
<evidence type="ECO:0000256" key="4">
    <source>
        <dbReference type="ARBA" id="ARBA00012568"/>
    </source>
</evidence>
<keyword evidence="14" id="KW-1185">Reference proteome</keyword>
<dbReference type="OrthoDB" id="4510475at2"/>
<keyword evidence="9 13" id="KW-0378">Hydrolase</keyword>
<dbReference type="InterPro" id="IPR013595">
    <property type="entry name" value="Pept_S33_TAP-like_C"/>
</dbReference>
<reference evidence="13 14" key="1">
    <citation type="submission" date="2018-08" db="EMBL/GenBank/DDBJ databases">
        <title>Lysobacter weifangensis sp. nov., a new member of the family 'Xanthomonadaceae', isolated from soil in a farmland.</title>
        <authorList>
            <person name="Zhao H."/>
        </authorList>
    </citation>
    <scope>NUCLEOTIDE SEQUENCE [LARGE SCALE GENOMIC DNA]</scope>
    <source>
        <strain evidence="13 14">WF-2</strain>
    </source>
</reference>
<evidence type="ECO:0000256" key="10">
    <source>
        <dbReference type="ARBA" id="ARBA00029605"/>
    </source>
</evidence>
<evidence type="ECO:0000256" key="6">
    <source>
        <dbReference type="ARBA" id="ARBA00022438"/>
    </source>
</evidence>
<evidence type="ECO:0000256" key="8">
    <source>
        <dbReference type="ARBA" id="ARBA00022670"/>
    </source>
</evidence>
<evidence type="ECO:0000313" key="13">
    <source>
        <dbReference type="EMBL" id="RFP61425.1"/>
    </source>
</evidence>
<dbReference type="Gene3D" id="3.40.50.1820">
    <property type="entry name" value="alpha/beta hydrolase"/>
    <property type="match status" value="1"/>
</dbReference>
<dbReference type="InterPro" id="IPR000073">
    <property type="entry name" value="AB_hydrolase_1"/>
</dbReference>
<dbReference type="PANTHER" id="PTHR43722">
    <property type="entry name" value="PROLINE IMINOPEPTIDASE"/>
    <property type="match status" value="1"/>
</dbReference>
<protein>
    <recommendedName>
        <fullName evidence="5">Proline iminopeptidase</fullName>
        <ecNumber evidence="4">3.4.11.5</ecNumber>
    </recommendedName>
    <alternativeName>
        <fullName evidence="10">Prolyl aminopeptidase</fullName>
    </alternativeName>
</protein>
<evidence type="ECO:0000256" key="2">
    <source>
        <dbReference type="ARBA" id="ARBA00004496"/>
    </source>
</evidence>
<dbReference type="PANTHER" id="PTHR43722:SF1">
    <property type="entry name" value="PROLINE IMINOPEPTIDASE"/>
    <property type="match status" value="1"/>
</dbReference>
<dbReference type="Pfam" id="PF00561">
    <property type="entry name" value="Abhydrolase_1"/>
    <property type="match status" value="1"/>
</dbReference>
<comment type="caution">
    <text evidence="13">The sequence shown here is derived from an EMBL/GenBank/DDBJ whole genome shotgun (WGS) entry which is preliminary data.</text>
</comment>
<sequence length="519" mass="55859">MSRKVRFILAIAIAAGLLGYRYWREHPSPPAQTQAEAADAAKPAPATRAAVAPPRLYGRIAFTPCTLSPQFGPANVEAQCGSYEVAEDPARPDGRRIKLNIAWIAPGEGAEVAPDPVFLLAGGPGQAATEVYPQVAPAFREVLRHRNVVLVDQRGTGQSNPLQCEAGKDLPFDASPEAVRDATARCRDELSKSADLRFYTTTDAVRDLDELRKALGVPQLNLLGVSYGTRVAQQYAMRHPAATRTLVLDSVVPNTLILGNDFATNLEHALDLQFGRCEQSPQCVAAVGHPRDQLDALMTTLRRDPPRVRYRDSATGESKEEPLTADAVAGLMRLYAYMPLVSSLLPLQLHEAAAGRYDGLMALTRMLGDSVAGQLAMGMQLSVVCSEDAAGLAVDPALDGTLLGNQFSEFIGAQCALWPQGAMPADFHQPLRSDVPALLLAGEFDPVTPPRYGEEVLKTLPRGRLFVLRGQGHNVIGAGCMPKLFAQFLQTADAKALDGKCLDTLGYVPPFTSFNGWEP</sequence>
<dbReference type="InterPro" id="IPR002410">
    <property type="entry name" value="Peptidase_S33"/>
</dbReference>
<dbReference type="InterPro" id="IPR005944">
    <property type="entry name" value="Pro_iminopeptidase"/>
</dbReference>
<name>A0A372DPD3_9GAMM</name>
<dbReference type="Pfam" id="PF08386">
    <property type="entry name" value="Abhydrolase_4"/>
    <property type="match status" value="1"/>
</dbReference>
<evidence type="ECO:0000256" key="7">
    <source>
        <dbReference type="ARBA" id="ARBA00022490"/>
    </source>
</evidence>
<dbReference type="RefSeq" id="WP_117201851.1">
    <property type="nucleotide sequence ID" value="NZ_JBHTBK010000010.1"/>
</dbReference>
<dbReference type="GO" id="GO:0006508">
    <property type="term" value="P:proteolysis"/>
    <property type="evidence" value="ECO:0007669"/>
    <property type="project" value="UniProtKB-KW"/>
</dbReference>
<evidence type="ECO:0000256" key="5">
    <source>
        <dbReference type="ARBA" id="ARBA00021843"/>
    </source>
</evidence>
<evidence type="ECO:0000313" key="14">
    <source>
        <dbReference type="Proteomes" id="UP000262917"/>
    </source>
</evidence>
<proteinExistence type="inferred from homology"/>
<dbReference type="AlphaFoldDB" id="A0A372DPD3"/>
<dbReference type="EMBL" id="QVPD01000003">
    <property type="protein sequence ID" value="RFP61425.1"/>
    <property type="molecule type" value="Genomic_DNA"/>
</dbReference>
<dbReference type="GO" id="GO:0004177">
    <property type="term" value="F:aminopeptidase activity"/>
    <property type="evidence" value="ECO:0007669"/>
    <property type="project" value="UniProtKB-KW"/>
</dbReference>
<dbReference type="PRINTS" id="PR00793">
    <property type="entry name" value="PROAMNOPTASE"/>
</dbReference>
<evidence type="ECO:0000256" key="1">
    <source>
        <dbReference type="ARBA" id="ARBA00001585"/>
    </source>
</evidence>
<dbReference type="SUPFAM" id="SSF53474">
    <property type="entry name" value="alpha/beta-Hydrolases"/>
    <property type="match status" value="1"/>
</dbReference>
<comment type="catalytic activity">
    <reaction evidence="1">
        <text>Release of N-terminal proline from a peptide.</text>
        <dbReference type="EC" id="3.4.11.5"/>
    </reaction>
</comment>
<feature type="domain" description="AB hydrolase-1" evidence="11">
    <location>
        <begin position="116"/>
        <end position="253"/>
    </location>
</feature>
<evidence type="ECO:0000256" key="9">
    <source>
        <dbReference type="ARBA" id="ARBA00022801"/>
    </source>
</evidence>
<evidence type="ECO:0000259" key="11">
    <source>
        <dbReference type="Pfam" id="PF00561"/>
    </source>
</evidence>
<organism evidence="13 14">
    <name type="scientific">Cognatiluteimonas weifangensis</name>
    <dbReference type="NCBI Taxonomy" id="2303539"/>
    <lineage>
        <taxon>Bacteria</taxon>
        <taxon>Pseudomonadati</taxon>
        <taxon>Pseudomonadota</taxon>
        <taxon>Gammaproteobacteria</taxon>
        <taxon>Lysobacterales</taxon>
        <taxon>Lysobacteraceae</taxon>
        <taxon>Cognatiluteimonas</taxon>
    </lineage>
</organism>
<feature type="domain" description="Peptidase S33 tripeptidyl aminopeptidase-like C-terminal" evidence="12">
    <location>
        <begin position="413"/>
        <end position="501"/>
    </location>
</feature>
<keyword evidence="7" id="KW-0963">Cytoplasm</keyword>
<dbReference type="EC" id="3.4.11.5" evidence="4"/>
<keyword evidence="6" id="KW-0031">Aminopeptidase</keyword>
<comment type="similarity">
    <text evidence="3">Belongs to the peptidase S33 family.</text>
</comment>
<evidence type="ECO:0000256" key="3">
    <source>
        <dbReference type="ARBA" id="ARBA00010088"/>
    </source>
</evidence>
<dbReference type="InterPro" id="IPR029058">
    <property type="entry name" value="AB_hydrolase_fold"/>
</dbReference>
<keyword evidence="8" id="KW-0645">Protease</keyword>